<evidence type="ECO:0000256" key="2">
    <source>
        <dbReference type="ARBA" id="ARBA00022448"/>
    </source>
</evidence>
<dbReference type="Pfam" id="PF13520">
    <property type="entry name" value="AA_permease_2"/>
    <property type="match status" value="1"/>
</dbReference>
<evidence type="ECO:0000256" key="1">
    <source>
        <dbReference type="ARBA" id="ARBA00004141"/>
    </source>
</evidence>
<dbReference type="InterPro" id="IPR002293">
    <property type="entry name" value="AA/rel_permease1"/>
</dbReference>
<feature type="transmembrane region" description="Helical" evidence="6">
    <location>
        <begin position="372"/>
        <end position="396"/>
    </location>
</feature>
<dbReference type="Proteomes" id="UP000605986">
    <property type="component" value="Unassembled WGS sequence"/>
</dbReference>
<keyword evidence="3 6" id="KW-0812">Transmembrane</keyword>
<feature type="transmembrane region" description="Helical" evidence="6">
    <location>
        <begin position="228"/>
        <end position="247"/>
    </location>
</feature>
<feature type="transmembrane region" description="Helical" evidence="6">
    <location>
        <begin position="643"/>
        <end position="667"/>
    </location>
</feature>
<protein>
    <recommendedName>
        <fullName evidence="9">Amino acid permease/ SLC12A domain-containing protein</fullName>
    </recommendedName>
</protein>
<feature type="transmembrane region" description="Helical" evidence="6">
    <location>
        <begin position="435"/>
        <end position="454"/>
    </location>
</feature>
<dbReference type="OrthoDB" id="2417308at2759"/>
<evidence type="ECO:0000313" key="8">
    <source>
        <dbReference type="Proteomes" id="UP000605986"/>
    </source>
</evidence>
<feature type="transmembrane region" description="Helical" evidence="6">
    <location>
        <begin position="520"/>
        <end position="545"/>
    </location>
</feature>
<gene>
    <name evidence="7" type="ORF">F53441_11239</name>
</gene>
<accession>A0A8H4NQR8</accession>
<feature type="transmembrane region" description="Helical" evidence="6">
    <location>
        <begin position="28"/>
        <end position="50"/>
    </location>
</feature>
<feature type="transmembrane region" description="Helical" evidence="6">
    <location>
        <begin position="282"/>
        <end position="307"/>
    </location>
</feature>
<dbReference type="PANTHER" id="PTHR45649">
    <property type="entry name" value="AMINO-ACID PERMEASE BAT1"/>
    <property type="match status" value="1"/>
</dbReference>
<comment type="caution">
    <text evidence="7">The sequence shown here is derived from an EMBL/GenBank/DDBJ whole genome shotgun (WGS) entry which is preliminary data.</text>
</comment>
<evidence type="ECO:0008006" key="9">
    <source>
        <dbReference type="Google" id="ProtNLM"/>
    </source>
</evidence>
<reference evidence="7" key="1">
    <citation type="submission" date="2020-01" db="EMBL/GenBank/DDBJ databases">
        <title>Identification and distribution of gene clusters putatively required for synthesis of sphingolipid metabolism inhibitors in phylogenetically diverse species of the filamentous fungus Fusarium.</title>
        <authorList>
            <person name="Kim H.-S."/>
            <person name="Busman M."/>
            <person name="Brown D.W."/>
            <person name="Divon H."/>
            <person name="Uhlig S."/>
            <person name="Proctor R.H."/>
        </authorList>
    </citation>
    <scope>NUCLEOTIDE SEQUENCE</scope>
    <source>
        <strain evidence="7">NRRL 53441</strain>
    </source>
</reference>
<evidence type="ECO:0000256" key="5">
    <source>
        <dbReference type="ARBA" id="ARBA00023136"/>
    </source>
</evidence>
<dbReference type="GO" id="GO:0016020">
    <property type="term" value="C:membrane"/>
    <property type="evidence" value="ECO:0007669"/>
    <property type="project" value="UniProtKB-SubCell"/>
</dbReference>
<feature type="transmembrane region" description="Helical" evidence="6">
    <location>
        <begin position="687"/>
        <end position="709"/>
    </location>
</feature>
<dbReference type="PANTHER" id="PTHR45649:SF11">
    <property type="entry name" value="TRANSPORTER, PUTATIVE (EUROFUNG)-RELATED"/>
    <property type="match status" value="1"/>
</dbReference>
<dbReference type="Gene3D" id="1.20.1740.10">
    <property type="entry name" value="Amino acid/polyamine transporter I"/>
    <property type="match status" value="1"/>
</dbReference>
<evidence type="ECO:0000313" key="7">
    <source>
        <dbReference type="EMBL" id="KAF4444180.1"/>
    </source>
</evidence>
<keyword evidence="5 6" id="KW-0472">Membrane</keyword>
<evidence type="ECO:0000256" key="6">
    <source>
        <dbReference type="SAM" id="Phobius"/>
    </source>
</evidence>
<feature type="transmembrane region" description="Helical" evidence="6">
    <location>
        <begin position="565"/>
        <end position="584"/>
    </location>
</feature>
<feature type="transmembrane region" description="Helical" evidence="6">
    <location>
        <begin position="192"/>
        <end position="216"/>
    </location>
</feature>
<evidence type="ECO:0000256" key="4">
    <source>
        <dbReference type="ARBA" id="ARBA00022989"/>
    </source>
</evidence>
<feature type="transmembrane region" description="Helical" evidence="6">
    <location>
        <begin position="715"/>
        <end position="735"/>
    </location>
</feature>
<name>A0A8H4NQR8_9HYPO</name>
<evidence type="ECO:0000256" key="3">
    <source>
        <dbReference type="ARBA" id="ARBA00022692"/>
    </source>
</evidence>
<feature type="transmembrane region" description="Helical" evidence="6">
    <location>
        <begin position="144"/>
        <end position="163"/>
    </location>
</feature>
<dbReference type="EMBL" id="JAADJG010000557">
    <property type="protein sequence ID" value="KAF4444180.1"/>
    <property type="molecule type" value="Genomic_DNA"/>
</dbReference>
<feature type="transmembrane region" description="Helical" evidence="6">
    <location>
        <begin position="617"/>
        <end position="637"/>
    </location>
</feature>
<proteinExistence type="predicted"/>
<dbReference type="AlphaFoldDB" id="A0A8H4NQR8"/>
<keyword evidence="2" id="KW-0813">Transport</keyword>
<comment type="subcellular location">
    <subcellularLocation>
        <location evidence="1">Membrane</location>
        <topology evidence="1">Multi-pass membrane protein</topology>
    </subcellularLocation>
</comment>
<feature type="transmembrane region" description="Helical" evidence="6">
    <location>
        <begin position="319"/>
        <end position="343"/>
    </location>
</feature>
<dbReference type="GO" id="GO:0022857">
    <property type="term" value="F:transmembrane transporter activity"/>
    <property type="evidence" value="ECO:0007669"/>
    <property type="project" value="InterPro"/>
</dbReference>
<feature type="transmembrane region" description="Helical" evidence="6">
    <location>
        <begin position="408"/>
        <end position="429"/>
    </location>
</feature>
<keyword evidence="4 6" id="KW-1133">Transmembrane helix</keyword>
<keyword evidence="8" id="KW-1185">Reference proteome</keyword>
<sequence length="784" mass="85559">MLFVDENKPNCNVPTGLSSLPRKEDCNVAILLLLPFIVNHLSAIVTHLTLGNRKTRNKLKFWDYNHLKGSAKDALSWTPYGTLSTIAMTVVQCVISAVAVKASGLNISIGPLIMFYLTKPRVGWVVVMLSSCFYEALTDTATDVLFQECVLGILALPGAFMFLRVSGFGELPNGCTREDAYDYVGAHSDANLFLLSGSSSLVACGAILLFVGISMLWKRRFLKRHFGLLAMIPCIGAFVSVWVLWIASARMSRASSNTSGNSDALELEAAGYAQAMPRRFSLWSLGALSFTLTCTWLGTGSSIGISLTEASSAGTLWSLPIAGVMTTIVSLGMAELASAYPVAGAQYYWSFMVARDDYKAFASYLNGWMSVIGWWLASSSVSNFVSSMILDIVGAWYPDWDQKRWHQYLIYVALIWIATAANIFTAKWIPLFNKMVFILSVLTLSATTITLFVVTKDHASAKFMFTDTTNRTGWSSDGFAFMLAVGNAVYAFLGSDCGAHLCEEIPNPAKNVPKVMIYPLLMGLLTAFPFAASLMYAISDISAVLNTTTGLPLFEIYYQGTGSRPAASVLMSLFAFCFFANLVANATTSSRTLWAVSRDGALPYSQFWGRVNPRFEVPVNALVLSAGFITLYGLIFLGSSTAFSAMVSAAIIFLQTSCIIPQAVLLYRGRERVLPLRYFSLGRYGALINGISVAWVVFLDILYCFPTAMPVTAENMSYVSVVFTGLVAFVIVLWLTTKKGTFTGPEINIELLNARRLAAVETLEGTDPTAAYHPLRNVEGTKED</sequence>
<organism evidence="7 8">
    <name type="scientific">Fusarium austroafricanum</name>
    <dbReference type="NCBI Taxonomy" id="2364996"/>
    <lineage>
        <taxon>Eukaryota</taxon>
        <taxon>Fungi</taxon>
        <taxon>Dikarya</taxon>
        <taxon>Ascomycota</taxon>
        <taxon>Pezizomycotina</taxon>
        <taxon>Sordariomycetes</taxon>
        <taxon>Hypocreomycetidae</taxon>
        <taxon>Hypocreales</taxon>
        <taxon>Nectriaceae</taxon>
        <taxon>Fusarium</taxon>
        <taxon>Fusarium concolor species complex</taxon>
    </lineage>
</organism>